<dbReference type="InterPro" id="IPR011006">
    <property type="entry name" value="CheY-like_superfamily"/>
</dbReference>
<dbReference type="InterPro" id="IPR001789">
    <property type="entry name" value="Sig_transdc_resp-reg_receiver"/>
</dbReference>
<dbReference type="SMART" id="SM00448">
    <property type="entry name" value="REC"/>
    <property type="match status" value="1"/>
</dbReference>
<dbReference type="GO" id="GO:0000160">
    <property type="term" value="P:phosphorelay signal transduction system"/>
    <property type="evidence" value="ECO:0007669"/>
    <property type="project" value="InterPro"/>
</dbReference>
<dbReference type="EMBL" id="MFKP01000017">
    <property type="protein sequence ID" value="OGG44192.1"/>
    <property type="molecule type" value="Genomic_DNA"/>
</dbReference>
<dbReference type="InterPro" id="IPR050595">
    <property type="entry name" value="Bact_response_regulator"/>
</dbReference>
<gene>
    <name evidence="4" type="ORF">A2841_00905</name>
</gene>
<name>A0A1F6C563_9BACT</name>
<dbReference type="PANTHER" id="PTHR44591">
    <property type="entry name" value="STRESS RESPONSE REGULATOR PROTEIN 1"/>
    <property type="match status" value="1"/>
</dbReference>
<dbReference type="PROSITE" id="PS50110">
    <property type="entry name" value="RESPONSE_REGULATORY"/>
    <property type="match status" value="1"/>
</dbReference>
<dbReference type="SUPFAM" id="SSF52172">
    <property type="entry name" value="CheY-like"/>
    <property type="match status" value="1"/>
</dbReference>
<protein>
    <recommendedName>
        <fullName evidence="3">Response regulatory domain-containing protein</fullName>
    </recommendedName>
</protein>
<feature type="domain" description="Response regulatory" evidence="3">
    <location>
        <begin position="7"/>
        <end position="123"/>
    </location>
</feature>
<dbReference type="PANTHER" id="PTHR44591:SF3">
    <property type="entry name" value="RESPONSE REGULATORY DOMAIN-CONTAINING PROTEIN"/>
    <property type="match status" value="1"/>
</dbReference>
<evidence type="ECO:0000256" key="1">
    <source>
        <dbReference type="ARBA" id="ARBA00022553"/>
    </source>
</evidence>
<evidence type="ECO:0000313" key="4">
    <source>
        <dbReference type="EMBL" id="OGG44192.1"/>
    </source>
</evidence>
<dbReference type="AlphaFoldDB" id="A0A1F6C563"/>
<accession>A0A1F6C563</accession>
<dbReference type="Proteomes" id="UP000178249">
    <property type="component" value="Unassembled WGS sequence"/>
</dbReference>
<evidence type="ECO:0000256" key="2">
    <source>
        <dbReference type="PROSITE-ProRule" id="PRU00169"/>
    </source>
</evidence>
<dbReference type="Gene3D" id="3.40.50.2300">
    <property type="match status" value="1"/>
</dbReference>
<comment type="caution">
    <text evidence="4">The sequence shown here is derived from an EMBL/GenBank/DDBJ whole genome shotgun (WGS) entry which is preliminary data.</text>
</comment>
<keyword evidence="1 2" id="KW-0597">Phosphoprotein</keyword>
<evidence type="ECO:0000259" key="3">
    <source>
        <dbReference type="PROSITE" id="PS50110"/>
    </source>
</evidence>
<evidence type="ECO:0000313" key="5">
    <source>
        <dbReference type="Proteomes" id="UP000178249"/>
    </source>
</evidence>
<reference evidence="4 5" key="1">
    <citation type="journal article" date="2016" name="Nat. Commun.">
        <title>Thousands of microbial genomes shed light on interconnected biogeochemical processes in an aquifer system.</title>
        <authorList>
            <person name="Anantharaman K."/>
            <person name="Brown C.T."/>
            <person name="Hug L.A."/>
            <person name="Sharon I."/>
            <person name="Castelle C.J."/>
            <person name="Probst A.J."/>
            <person name="Thomas B.C."/>
            <person name="Singh A."/>
            <person name="Wilkins M.J."/>
            <person name="Karaoz U."/>
            <person name="Brodie E.L."/>
            <person name="Williams K.H."/>
            <person name="Hubbard S.S."/>
            <person name="Banfield J.F."/>
        </authorList>
    </citation>
    <scope>NUCLEOTIDE SEQUENCE [LARGE SCALE GENOMIC DNA]</scope>
</reference>
<sequence>MANEKIKILIIEDESALIYALRAKFAASGFDPTITLNGELALELAEKEKFDIILLDLLLPKLNGFEVLSRFRERPKTKSLPIIVFSNLDSEEDRKRAKELGATEYLMKAQTSLDEVIKIVKGLVK</sequence>
<proteinExistence type="predicted"/>
<feature type="modified residue" description="4-aspartylphosphate" evidence="2">
    <location>
        <position position="56"/>
    </location>
</feature>
<organism evidence="4 5">
    <name type="scientific">Candidatus Kaiserbacteria bacterium RIFCSPHIGHO2_01_FULL_48_10</name>
    <dbReference type="NCBI Taxonomy" id="1798476"/>
    <lineage>
        <taxon>Bacteria</taxon>
        <taxon>Candidatus Kaiseribacteriota</taxon>
    </lineage>
</organism>
<dbReference type="Pfam" id="PF00072">
    <property type="entry name" value="Response_reg"/>
    <property type="match status" value="1"/>
</dbReference>